<dbReference type="EMBL" id="FNPF01000009">
    <property type="protein sequence ID" value="SDY48892.1"/>
    <property type="molecule type" value="Genomic_DNA"/>
</dbReference>
<dbReference type="InterPro" id="IPR006439">
    <property type="entry name" value="HAD-SF_hydro_IA"/>
</dbReference>
<dbReference type="Gene3D" id="1.10.150.240">
    <property type="entry name" value="Putative phosphatase, domain 2"/>
    <property type="match status" value="1"/>
</dbReference>
<dbReference type="InterPro" id="IPR044651">
    <property type="entry name" value="OTSB-like"/>
</dbReference>
<reference evidence="6 7" key="1">
    <citation type="submission" date="2016-10" db="EMBL/GenBank/DDBJ databases">
        <authorList>
            <person name="de Groot N.N."/>
        </authorList>
    </citation>
    <scope>NUCLEOTIDE SEQUENCE [LARGE SCALE GENOMIC DNA]</scope>
    <source>
        <strain evidence="6 7">DSM 26880</strain>
    </source>
</reference>
<evidence type="ECO:0000313" key="7">
    <source>
        <dbReference type="Proteomes" id="UP000199286"/>
    </source>
</evidence>
<dbReference type="InterPro" id="IPR003337">
    <property type="entry name" value="Trehalose_PPase"/>
</dbReference>
<name>A0A1H3K9M9_9RHOB</name>
<dbReference type="InterPro" id="IPR036412">
    <property type="entry name" value="HAD-like_sf"/>
</dbReference>
<dbReference type="SFLD" id="SFLDS00003">
    <property type="entry name" value="Haloacid_Dehalogenase"/>
    <property type="match status" value="1"/>
</dbReference>
<proteinExistence type="inferred from homology"/>
<dbReference type="STRING" id="321339.SAMN05444340_10913"/>
<keyword evidence="3 4" id="KW-0378">Hydrolase</keyword>
<keyword evidence="7" id="KW-1185">Reference proteome</keyword>
<dbReference type="SUPFAM" id="SSF56784">
    <property type="entry name" value="HAD-like"/>
    <property type="match status" value="2"/>
</dbReference>
<evidence type="ECO:0000256" key="5">
    <source>
        <dbReference type="SAM" id="MobiDB-lite"/>
    </source>
</evidence>
<keyword evidence="4" id="KW-0460">Magnesium</keyword>
<comment type="catalytic activity">
    <reaction evidence="4">
        <text>alpha,alpha-trehalose 6-phosphate + H2O = alpha,alpha-trehalose + phosphate</text>
        <dbReference type="Rhea" id="RHEA:23420"/>
        <dbReference type="ChEBI" id="CHEBI:15377"/>
        <dbReference type="ChEBI" id="CHEBI:16551"/>
        <dbReference type="ChEBI" id="CHEBI:43474"/>
        <dbReference type="ChEBI" id="CHEBI:58429"/>
        <dbReference type="EC" id="3.1.3.12"/>
    </reaction>
</comment>
<dbReference type="NCBIfam" id="TIGR01509">
    <property type="entry name" value="HAD-SF-IA-v3"/>
    <property type="match status" value="1"/>
</dbReference>
<dbReference type="InterPro" id="IPR006379">
    <property type="entry name" value="HAD-SF_hydro_IIB"/>
</dbReference>
<comment type="function">
    <text evidence="4">Removes the phosphate from trehalose 6-phosphate to produce free trehalose.</text>
</comment>
<feature type="region of interest" description="Disordered" evidence="5">
    <location>
        <begin position="1"/>
        <end position="26"/>
    </location>
</feature>
<gene>
    <name evidence="6" type="ORF">SAMN05444340_10913</name>
</gene>
<evidence type="ECO:0000256" key="1">
    <source>
        <dbReference type="ARBA" id="ARBA00005199"/>
    </source>
</evidence>
<comment type="cofactor">
    <cofactor evidence="4">
        <name>Mg(2+)</name>
        <dbReference type="ChEBI" id="CHEBI:18420"/>
    </cofactor>
</comment>
<dbReference type="NCBIfam" id="TIGR00685">
    <property type="entry name" value="T6PP"/>
    <property type="match status" value="1"/>
</dbReference>
<comment type="pathway">
    <text evidence="1 4">Glycan biosynthesis; trehalose biosynthesis.</text>
</comment>
<dbReference type="PANTHER" id="PTHR43768">
    <property type="entry name" value="TREHALOSE 6-PHOSPHATE PHOSPHATASE"/>
    <property type="match status" value="1"/>
</dbReference>
<dbReference type="InterPro" id="IPR023214">
    <property type="entry name" value="HAD_sf"/>
</dbReference>
<dbReference type="CDD" id="cd01627">
    <property type="entry name" value="HAD_TPP"/>
    <property type="match status" value="1"/>
</dbReference>
<sequence length="541" mass="59065">MPARAAGASSTMQRTAVEEETGMEESAHGIGDVVAAVIFDMDGVVTDTAEAHFAAWKYVFDAFLDARGEGGAFTREDYLAHVDGIPRYDGVREFLRSRGIELPEGNEDDEGLKTVRGIGNRKNRRFHEWLKENRVPVFNDAIELIEGLKKAGIRVGIFSASRNVAHVLESAGIKDVFDAIVSGLDADERGLSPKPAPDQLEETVRRLGCKPAEAVVVEDAVSGVLAGAAGRFGLIIGADRQDDSSQHRHALRANGADLVTRDLRRLLLPGGGGLRTLDRLPLIWDRLDEVRDRLGSRPVSVFLDYDGTLSPIVADYRQATIPDETRAAVARLAKRCPVAVISGRDLADVRERVGLDQVIYAGSHGFDIAGPDGLEARPDEAEGFLRPIEQADAELRHALSDIEGADVERKTFSVAVHYRRVAETHVEAIELEVDRIVERHDKLRKGRGKKVFEIQPRADWDKGRAVAWLLEHTRLGNGDALPIYLGDDLTDEDAFGALGDVGLCAAVRGGGRATLADYALADPEDVRRFVDLLADRDTGER</sequence>
<dbReference type="Proteomes" id="UP000199286">
    <property type="component" value="Unassembled WGS sequence"/>
</dbReference>
<evidence type="ECO:0000256" key="4">
    <source>
        <dbReference type="RuleBase" id="RU361117"/>
    </source>
</evidence>
<dbReference type="SFLD" id="SFLDG01129">
    <property type="entry name" value="C1.5:_HAD__Beta-PGM__Phosphata"/>
    <property type="match status" value="1"/>
</dbReference>
<dbReference type="GO" id="GO:0004805">
    <property type="term" value="F:trehalose-phosphatase activity"/>
    <property type="evidence" value="ECO:0007669"/>
    <property type="project" value="UniProtKB-EC"/>
</dbReference>
<dbReference type="UniPathway" id="UPA00299"/>
<dbReference type="Pfam" id="PF02358">
    <property type="entry name" value="Trehalose_PPase"/>
    <property type="match status" value="1"/>
</dbReference>
<keyword evidence="4" id="KW-0479">Metal-binding</keyword>
<dbReference type="GO" id="GO:0005992">
    <property type="term" value="P:trehalose biosynthetic process"/>
    <property type="evidence" value="ECO:0007669"/>
    <property type="project" value="UniProtKB-UniPathway"/>
</dbReference>
<evidence type="ECO:0000313" key="6">
    <source>
        <dbReference type="EMBL" id="SDY48892.1"/>
    </source>
</evidence>
<dbReference type="GO" id="GO:0046872">
    <property type="term" value="F:metal ion binding"/>
    <property type="evidence" value="ECO:0007669"/>
    <property type="project" value="UniProtKB-KW"/>
</dbReference>
<protein>
    <recommendedName>
        <fullName evidence="4">Trehalose 6-phosphate phosphatase</fullName>
        <ecNumber evidence="4">3.1.3.12</ecNumber>
    </recommendedName>
</protein>
<dbReference type="EC" id="3.1.3.12" evidence="4"/>
<dbReference type="Gene3D" id="3.30.70.1020">
    <property type="entry name" value="Trehalose-6-phosphate phosphatase related protein, domain 2"/>
    <property type="match status" value="1"/>
</dbReference>
<evidence type="ECO:0000256" key="3">
    <source>
        <dbReference type="ARBA" id="ARBA00022801"/>
    </source>
</evidence>
<dbReference type="AlphaFoldDB" id="A0A1H3K9M9"/>
<dbReference type="NCBIfam" id="TIGR01484">
    <property type="entry name" value="HAD-SF-IIB"/>
    <property type="match status" value="1"/>
</dbReference>
<dbReference type="Pfam" id="PF00702">
    <property type="entry name" value="Hydrolase"/>
    <property type="match status" value="1"/>
</dbReference>
<evidence type="ECO:0000256" key="2">
    <source>
        <dbReference type="ARBA" id="ARBA00008770"/>
    </source>
</evidence>
<dbReference type="PANTHER" id="PTHR43768:SF3">
    <property type="entry name" value="TREHALOSE 6-PHOSPHATE PHOSPHATASE"/>
    <property type="match status" value="1"/>
</dbReference>
<comment type="similarity">
    <text evidence="2 4">Belongs to the trehalose phosphatase family.</text>
</comment>
<dbReference type="InterPro" id="IPR023198">
    <property type="entry name" value="PGP-like_dom2"/>
</dbReference>
<dbReference type="Gene3D" id="3.40.50.1000">
    <property type="entry name" value="HAD superfamily/HAD-like"/>
    <property type="match status" value="2"/>
</dbReference>
<accession>A0A1H3K9M9</accession>
<organism evidence="6 7">
    <name type="scientific">Citreimonas salinaria</name>
    <dbReference type="NCBI Taxonomy" id="321339"/>
    <lineage>
        <taxon>Bacteria</taxon>
        <taxon>Pseudomonadati</taxon>
        <taxon>Pseudomonadota</taxon>
        <taxon>Alphaproteobacteria</taxon>
        <taxon>Rhodobacterales</taxon>
        <taxon>Roseobacteraceae</taxon>
        <taxon>Citreimonas</taxon>
    </lineage>
</organism>